<feature type="repeat" description="ANK" evidence="1">
    <location>
        <begin position="409"/>
        <end position="441"/>
    </location>
</feature>
<dbReference type="InterPro" id="IPR052391">
    <property type="entry name" value="E3_Ligase-Neurotoxin"/>
</dbReference>
<dbReference type="KEGG" id="cdes:C0J27_00685"/>
<feature type="repeat" description="ANK" evidence="1">
    <location>
        <begin position="205"/>
        <end position="237"/>
    </location>
</feature>
<sequence length="477" mass="52596">MKKLDMKTNKLLFVLMIGLSSAITVNCSQQTITPAQKRQNIIDDAMKPENYRDLKQDLAFLESQGLLQPHSFLNLLEENITESDDATFNEVIEKAEDLLTEHMKGPFISTVERALKEKKPLTEYIDYITTHFGVLEIPLFTYVMQRKNRDMVLHNITGEWSLAWSRIEINNRCTPLYIASGKSHTDVVRLLLAAGANVDIQSADNVVSPLLIASCKGHTDVVRILLAAGANVDIKSTKNQDTSLKSVSQSVYIYIAKLLLGPGANIDSQFTNNIDSPLDIAVYQGYTDIVQILVEYGANVNIQNTDNGVSPLHIASCKGHTDVVRILLAAGANVDIKLTYNGITPLHIAVLCGHTEIVQLLVEHGANVNIQLGDNQITPLHIAVYQGYTDVVRLLLAAGANINIQLADNQITPLHIASNKGHIHIVKLLLNSGANTQIREINGLLAVDLARTYTIRHVLRWFGQSDNQCLLQSCSIS</sequence>
<keyword evidence="1" id="KW-0040">ANK repeat</keyword>
<feature type="repeat" description="ANK" evidence="1">
    <location>
        <begin position="307"/>
        <end position="339"/>
    </location>
</feature>
<feature type="repeat" description="ANK" evidence="1">
    <location>
        <begin position="171"/>
        <end position="203"/>
    </location>
</feature>
<feature type="signal peptide" evidence="2">
    <location>
        <begin position="1"/>
        <end position="22"/>
    </location>
</feature>
<gene>
    <name evidence="3" type="ORF">C0J27_00685</name>
</gene>
<accession>A0A345ZAF1</accession>
<name>A0A345ZAF1_9BACT</name>
<organism evidence="3 4">
    <name type="scientific">Candidatus Chromulinivorax destructor</name>
    <dbReference type="NCBI Taxonomy" id="2066483"/>
    <lineage>
        <taxon>Bacteria</taxon>
        <taxon>Candidatus Babelota</taxon>
        <taxon>Candidatus Babeliae</taxon>
        <taxon>Candidatus Babeliales</taxon>
        <taxon>Candidatus Chromulinivoraceae</taxon>
        <taxon>Candidatus Chromulinivorax</taxon>
    </lineage>
</organism>
<dbReference type="PANTHER" id="PTHR24133:SF40">
    <property type="entry name" value="ANKYRIN REPEAT DOMAIN 44"/>
    <property type="match status" value="1"/>
</dbReference>
<dbReference type="PROSITE" id="PS50297">
    <property type="entry name" value="ANK_REP_REGION"/>
    <property type="match status" value="7"/>
</dbReference>
<feature type="repeat" description="ANK" evidence="1">
    <location>
        <begin position="375"/>
        <end position="407"/>
    </location>
</feature>
<keyword evidence="2" id="KW-0732">Signal</keyword>
<keyword evidence="4" id="KW-1185">Reference proteome</keyword>
<evidence type="ECO:0000256" key="2">
    <source>
        <dbReference type="SAM" id="SignalP"/>
    </source>
</evidence>
<dbReference type="PANTHER" id="PTHR24133">
    <property type="entry name" value="ANKYRIN DOMAIN-CONTAINING"/>
    <property type="match status" value="1"/>
</dbReference>
<dbReference type="Proteomes" id="UP000254834">
    <property type="component" value="Chromosome"/>
</dbReference>
<dbReference type="PRINTS" id="PR01415">
    <property type="entry name" value="ANKYRIN"/>
</dbReference>
<dbReference type="SUPFAM" id="SSF48403">
    <property type="entry name" value="Ankyrin repeat"/>
    <property type="match status" value="1"/>
</dbReference>
<feature type="repeat" description="ANK" evidence="1">
    <location>
        <begin position="341"/>
        <end position="373"/>
    </location>
</feature>
<dbReference type="EMBL" id="CP025544">
    <property type="protein sequence ID" value="AXK60268.1"/>
    <property type="molecule type" value="Genomic_DNA"/>
</dbReference>
<evidence type="ECO:0000256" key="1">
    <source>
        <dbReference type="PROSITE-ProRule" id="PRU00023"/>
    </source>
</evidence>
<evidence type="ECO:0000313" key="4">
    <source>
        <dbReference type="Proteomes" id="UP000254834"/>
    </source>
</evidence>
<protein>
    <submittedName>
        <fullName evidence="3">Uncharacterized protein</fullName>
    </submittedName>
</protein>
<dbReference type="InterPro" id="IPR036770">
    <property type="entry name" value="Ankyrin_rpt-contain_sf"/>
</dbReference>
<evidence type="ECO:0000313" key="3">
    <source>
        <dbReference type="EMBL" id="AXK60268.1"/>
    </source>
</evidence>
<reference evidence="3 4" key="1">
    <citation type="submission" date="2017-12" db="EMBL/GenBank/DDBJ databases">
        <title>Chromulinavorax destructans is a abundant pathogen of dominant heterotrophic picoflagllates.</title>
        <authorList>
            <person name="Deeg C.M."/>
            <person name="Zimmer M."/>
            <person name="Suttle C.A."/>
        </authorList>
    </citation>
    <scope>NUCLEOTIDE SEQUENCE [LARGE SCALE GENOMIC DNA]</scope>
    <source>
        <strain evidence="3 4">SeV1</strain>
    </source>
</reference>
<dbReference type="Pfam" id="PF12796">
    <property type="entry name" value="Ank_2"/>
    <property type="match status" value="3"/>
</dbReference>
<dbReference type="AlphaFoldDB" id="A0A345ZAF1"/>
<dbReference type="Gene3D" id="1.25.40.20">
    <property type="entry name" value="Ankyrin repeat-containing domain"/>
    <property type="match status" value="3"/>
</dbReference>
<feature type="repeat" description="ANK" evidence="1">
    <location>
        <begin position="273"/>
        <end position="305"/>
    </location>
</feature>
<dbReference type="SMART" id="SM00248">
    <property type="entry name" value="ANK"/>
    <property type="match status" value="8"/>
</dbReference>
<dbReference type="PROSITE" id="PS50088">
    <property type="entry name" value="ANK_REPEAT"/>
    <property type="match status" value="7"/>
</dbReference>
<feature type="chain" id="PRO_5016872082" evidence="2">
    <location>
        <begin position="23"/>
        <end position="477"/>
    </location>
</feature>
<proteinExistence type="predicted"/>
<dbReference type="OrthoDB" id="407974at2"/>
<dbReference type="InterPro" id="IPR002110">
    <property type="entry name" value="Ankyrin_rpt"/>
</dbReference>